<gene>
    <name evidence="2" type="ORF">ACFPQB_00030</name>
</gene>
<organism evidence="2 3">
    <name type="scientific">Nocardioides vastitatis</name>
    <dbReference type="NCBI Taxonomy" id="2568655"/>
    <lineage>
        <taxon>Bacteria</taxon>
        <taxon>Bacillati</taxon>
        <taxon>Actinomycetota</taxon>
        <taxon>Actinomycetes</taxon>
        <taxon>Propionibacteriales</taxon>
        <taxon>Nocardioidaceae</taxon>
        <taxon>Nocardioides</taxon>
    </lineage>
</organism>
<proteinExistence type="predicted"/>
<keyword evidence="3" id="KW-1185">Reference proteome</keyword>
<comment type="caution">
    <text evidence="2">The sequence shown here is derived from an EMBL/GenBank/DDBJ whole genome shotgun (WGS) entry which is preliminary data.</text>
</comment>
<name>A0ABW0ZF19_9ACTN</name>
<accession>A0ABW0ZF19</accession>
<dbReference type="Proteomes" id="UP001596072">
    <property type="component" value="Unassembled WGS sequence"/>
</dbReference>
<keyword evidence="1" id="KW-0472">Membrane</keyword>
<protein>
    <submittedName>
        <fullName evidence="2">Uncharacterized protein</fullName>
    </submittedName>
</protein>
<keyword evidence="1" id="KW-1133">Transmembrane helix</keyword>
<sequence>MRATRMDEGVGRLLTAAAPAVDPPCEVAIDRVWSRVAAEMNEKPPRYRRRGRVVAGAGLAAFVLGAGGVAAAEVWSAHTGRAVTDPEIRELSGPGEHIDPMAPDYPQVYDELTADIEFPDAKSRAIARAIDIQIRDQDVADARRSGHSVGMVSGGIRAQAARDAICAWGNQWAASTKSGSTSERNEAIAALQASVSWPAVTDIDPEQIYGPQERWTDTDSGRTGTYYPQETEFAYLPDVVQAASGADIARMGKLLEDCWADLVPALPHREATPVLDGQD</sequence>
<feature type="transmembrane region" description="Helical" evidence="1">
    <location>
        <begin position="53"/>
        <end position="75"/>
    </location>
</feature>
<reference evidence="3" key="1">
    <citation type="journal article" date="2019" name="Int. J. Syst. Evol. Microbiol.">
        <title>The Global Catalogue of Microorganisms (GCM) 10K type strain sequencing project: providing services to taxonomists for standard genome sequencing and annotation.</title>
        <authorList>
            <consortium name="The Broad Institute Genomics Platform"/>
            <consortium name="The Broad Institute Genome Sequencing Center for Infectious Disease"/>
            <person name="Wu L."/>
            <person name="Ma J."/>
        </authorList>
    </citation>
    <scope>NUCLEOTIDE SEQUENCE [LARGE SCALE GENOMIC DNA]</scope>
    <source>
        <strain evidence="3">YIM 94188</strain>
    </source>
</reference>
<dbReference type="EMBL" id="JBHSNS010000001">
    <property type="protein sequence ID" value="MFC5727285.1"/>
    <property type="molecule type" value="Genomic_DNA"/>
</dbReference>
<evidence type="ECO:0000313" key="2">
    <source>
        <dbReference type="EMBL" id="MFC5727285.1"/>
    </source>
</evidence>
<keyword evidence="1" id="KW-0812">Transmembrane</keyword>
<dbReference type="RefSeq" id="WP_378526878.1">
    <property type="nucleotide sequence ID" value="NZ_JBHSNS010000001.1"/>
</dbReference>
<evidence type="ECO:0000256" key="1">
    <source>
        <dbReference type="SAM" id="Phobius"/>
    </source>
</evidence>
<evidence type="ECO:0000313" key="3">
    <source>
        <dbReference type="Proteomes" id="UP001596072"/>
    </source>
</evidence>